<feature type="non-terminal residue" evidence="4">
    <location>
        <position position="1"/>
    </location>
</feature>
<evidence type="ECO:0000259" key="3">
    <source>
        <dbReference type="Pfam" id="PF07687"/>
    </source>
</evidence>
<dbReference type="InterPro" id="IPR036264">
    <property type="entry name" value="Bact_exopeptidase_dim_dom"/>
</dbReference>
<dbReference type="AlphaFoldDB" id="A0A7C5QRI0"/>
<sequence length="304" mass="32242">QTTTELAQDVLGGPGVADMKGGILVMLEALKAFEHHPDAHKVGYNVLLSPDEEIGSPGSGPILTQLGQQAHIGLTYEPSMADGSLAGARKGSGNFALTIHGRAAHAGREHHLGRNAIVAMAKFATALDELNGKREGVTFNFAKLDGGGAVNIVPDIAVGRFNVRMLMDEDMVWIDTQIRRLVDEINQADGLSAELSGGFTRPPKPMAPANALVFDWVKRAGGALGQDIRWVMSGGVCEGNNLWASGCPNVDTLGVIGGEIHSDREYVNLPSLSERARLSALILMKIASGEFDAKQAKNMAITQE</sequence>
<dbReference type="InterPro" id="IPR050072">
    <property type="entry name" value="Peptidase_M20A"/>
</dbReference>
<keyword evidence="2 4" id="KW-0378">Hydrolase</keyword>
<dbReference type="PANTHER" id="PTHR43808">
    <property type="entry name" value="ACETYLORNITHINE DEACETYLASE"/>
    <property type="match status" value="1"/>
</dbReference>
<accession>A0A7C5QRI0</accession>
<proteinExistence type="predicted"/>
<dbReference type="SUPFAM" id="SSF55031">
    <property type="entry name" value="Bacterial exopeptidase dimerisation domain"/>
    <property type="match status" value="1"/>
</dbReference>
<dbReference type="InterPro" id="IPR011650">
    <property type="entry name" value="Peptidase_M20_dimer"/>
</dbReference>
<dbReference type="Gene3D" id="3.30.70.360">
    <property type="match status" value="1"/>
</dbReference>
<dbReference type="InterPro" id="IPR002933">
    <property type="entry name" value="Peptidase_M20"/>
</dbReference>
<keyword evidence="1" id="KW-0479">Metal-binding</keyword>
<evidence type="ECO:0000256" key="2">
    <source>
        <dbReference type="ARBA" id="ARBA00022801"/>
    </source>
</evidence>
<dbReference type="Gene3D" id="3.40.630.10">
    <property type="entry name" value="Zn peptidases"/>
    <property type="match status" value="1"/>
</dbReference>
<reference evidence="4" key="1">
    <citation type="journal article" date="2020" name="mSystems">
        <title>Genome- and Community-Level Interaction Insights into Carbon Utilization and Element Cycling Functions of Hydrothermarchaeota in Hydrothermal Sediment.</title>
        <authorList>
            <person name="Zhou Z."/>
            <person name="Liu Y."/>
            <person name="Xu W."/>
            <person name="Pan J."/>
            <person name="Luo Z.H."/>
            <person name="Li M."/>
        </authorList>
    </citation>
    <scope>NUCLEOTIDE SEQUENCE [LARGE SCALE GENOMIC DNA]</scope>
    <source>
        <strain evidence="4">HyVt-485</strain>
    </source>
</reference>
<evidence type="ECO:0000256" key="1">
    <source>
        <dbReference type="ARBA" id="ARBA00022723"/>
    </source>
</evidence>
<dbReference type="GO" id="GO:0046872">
    <property type="term" value="F:metal ion binding"/>
    <property type="evidence" value="ECO:0007669"/>
    <property type="project" value="UniProtKB-KW"/>
</dbReference>
<name>A0A7C5QRI0_9PROT</name>
<dbReference type="SUPFAM" id="SSF53187">
    <property type="entry name" value="Zn-dependent exopeptidases"/>
    <property type="match status" value="1"/>
</dbReference>
<dbReference type="NCBIfam" id="NF005602">
    <property type="entry name" value="PRK07338.1"/>
    <property type="match status" value="1"/>
</dbReference>
<gene>
    <name evidence="4" type="ORF">ENJ42_04010</name>
</gene>
<dbReference type="Pfam" id="PF01546">
    <property type="entry name" value="Peptidase_M20"/>
    <property type="match status" value="1"/>
</dbReference>
<evidence type="ECO:0000313" key="4">
    <source>
        <dbReference type="EMBL" id="HHL42759.1"/>
    </source>
</evidence>
<feature type="domain" description="Peptidase M20 dimerisation" evidence="3">
    <location>
        <begin position="88"/>
        <end position="186"/>
    </location>
</feature>
<organism evidence="4">
    <name type="scientific">Hellea balneolensis</name>
    <dbReference type="NCBI Taxonomy" id="287478"/>
    <lineage>
        <taxon>Bacteria</taxon>
        <taxon>Pseudomonadati</taxon>
        <taxon>Pseudomonadota</taxon>
        <taxon>Alphaproteobacteria</taxon>
        <taxon>Maricaulales</taxon>
        <taxon>Robiginitomaculaceae</taxon>
        <taxon>Hellea</taxon>
    </lineage>
</organism>
<dbReference type="Proteomes" id="UP000885830">
    <property type="component" value="Unassembled WGS sequence"/>
</dbReference>
<protein>
    <submittedName>
        <fullName evidence="4">Hydrolase</fullName>
    </submittedName>
</protein>
<dbReference type="PANTHER" id="PTHR43808:SF9">
    <property type="entry name" value="BLL0789 PROTEIN"/>
    <property type="match status" value="1"/>
</dbReference>
<comment type="caution">
    <text evidence="4">The sequence shown here is derived from an EMBL/GenBank/DDBJ whole genome shotgun (WGS) entry which is preliminary data.</text>
</comment>
<dbReference type="Pfam" id="PF07687">
    <property type="entry name" value="M20_dimer"/>
    <property type="match status" value="1"/>
</dbReference>
<dbReference type="GO" id="GO:0016787">
    <property type="term" value="F:hydrolase activity"/>
    <property type="evidence" value="ECO:0007669"/>
    <property type="project" value="UniProtKB-KW"/>
</dbReference>
<dbReference type="EMBL" id="DRMJ01000198">
    <property type="protein sequence ID" value="HHL42759.1"/>
    <property type="molecule type" value="Genomic_DNA"/>
</dbReference>